<proteinExistence type="predicted"/>
<organism evidence="1 2">
    <name type="scientific">Romanomermis culicivorax</name>
    <name type="common">Nematode worm</name>
    <dbReference type="NCBI Taxonomy" id="13658"/>
    <lineage>
        <taxon>Eukaryota</taxon>
        <taxon>Metazoa</taxon>
        <taxon>Ecdysozoa</taxon>
        <taxon>Nematoda</taxon>
        <taxon>Enoplea</taxon>
        <taxon>Dorylaimia</taxon>
        <taxon>Mermithida</taxon>
        <taxon>Mermithoidea</taxon>
        <taxon>Mermithidae</taxon>
        <taxon>Romanomermis</taxon>
    </lineage>
</organism>
<dbReference type="WBParaSite" id="nRc.2.0.1.t37599-RA">
    <property type="protein sequence ID" value="nRc.2.0.1.t37599-RA"/>
    <property type="gene ID" value="nRc.2.0.1.g37599"/>
</dbReference>
<keyword evidence="1" id="KW-1185">Reference proteome</keyword>
<name>A0A915KI64_ROMCU</name>
<accession>A0A915KI64</accession>
<reference evidence="2" key="1">
    <citation type="submission" date="2022-11" db="UniProtKB">
        <authorList>
            <consortium name="WormBaseParasite"/>
        </authorList>
    </citation>
    <scope>IDENTIFICATION</scope>
</reference>
<sequence length="76" mass="8863">MNSGVAKQAFRTLEEVKTAVKGLKQLCHALSFLLQINHGRIDIISDENKDRNVRVYEQLCQDTPKWKKFNRLLNYS</sequence>
<evidence type="ECO:0000313" key="1">
    <source>
        <dbReference type="Proteomes" id="UP000887565"/>
    </source>
</evidence>
<dbReference type="Proteomes" id="UP000887565">
    <property type="component" value="Unplaced"/>
</dbReference>
<protein>
    <submittedName>
        <fullName evidence="2">Uncharacterized protein</fullName>
    </submittedName>
</protein>
<dbReference type="AlphaFoldDB" id="A0A915KI64"/>
<evidence type="ECO:0000313" key="2">
    <source>
        <dbReference type="WBParaSite" id="nRc.2.0.1.t37599-RA"/>
    </source>
</evidence>